<evidence type="ECO:0000313" key="2">
    <source>
        <dbReference type="Proteomes" id="UP000058020"/>
    </source>
</evidence>
<dbReference type="KEGG" id="tho:SP60_02350"/>
<organism evidence="1 2">
    <name type="scientific">Candidatus Thioglobus autotrophicus</name>
    <dbReference type="NCBI Taxonomy" id="1705394"/>
    <lineage>
        <taxon>Bacteria</taxon>
        <taxon>Pseudomonadati</taxon>
        <taxon>Pseudomonadota</taxon>
        <taxon>Gammaproteobacteria</taxon>
        <taxon>Candidatus Pseudothioglobaceae</taxon>
        <taxon>Candidatus Thioglobus</taxon>
    </lineage>
</organism>
<proteinExistence type="predicted"/>
<name>A0A0M4NI90_9GAMM</name>
<accession>A0A0M4NI90</accession>
<dbReference type="EMBL" id="CP010552">
    <property type="protein sequence ID" value="ALE52176.1"/>
    <property type="molecule type" value="Genomic_DNA"/>
</dbReference>
<dbReference type="STRING" id="1705394.SP60_02350"/>
<sequence>MTKLIDSIIFKFKKIMKGIRYIRYFPKVSSNKLTRFSTWDAELGWCPKPGMQKKDSVSKGVLKGDPPFWTIDKIGSRITSRSKNTKNNTFSIYGDSFAMSREVCDNETIAWQLGDTYDTYCANYGVGNYGLDQSLLRLERCIENDRTSFVCIIVCVATMARTVSIYKHWLEKGNIFGVKPRAYIDDNGKLSFLPNPVKNKGEIKYLYRQKKILTKWDGNYQYFKNNRFNIFGNKAQNYSLQIWADESELFYALMNRFNNLSGKYNFSPMFVLLADKGVAKKRISGQVLQYQNVIEKASLKFSDISFIDLTLDLYKKIDIDDAYVASGGGHFSPDANRVIAQLIGDKAFRNL</sequence>
<gene>
    <name evidence="1" type="ORF">SP60_02350</name>
</gene>
<dbReference type="RefSeq" id="WP_053951111.1">
    <property type="nucleotide sequence ID" value="NZ_CP010552.1"/>
</dbReference>
<dbReference type="OrthoDB" id="9786100at2"/>
<protein>
    <submittedName>
        <fullName evidence="1">Uncharacterized protein</fullName>
    </submittedName>
</protein>
<evidence type="ECO:0000313" key="1">
    <source>
        <dbReference type="EMBL" id="ALE52176.1"/>
    </source>
</evidence>
<dbReference type="PATRIC" id="fig|1705394.5.peg.475"/>
<dbReference type="Proteomes" id="UP000058020">
    <property type="component" value="Chromosome"/>
</dbReference>
<dbReference type="SUPFAM" id="SSF52266">
    <property type="entry name" value="SGNH hydrolase"/>
    <property type="match status" value="1"/>
</dbReference>
<dbReference type="AlphaFoldDB" id="A0A0M4NI90"/>
<reference evidence="1 2" key="1">
    <citation type="journal article" date="2015" name="Genome Announc.">
        <title>Genome Sequence of 'Candidatus Thioglobus autotrophica' Strain EF1, a Chemoautotroph from the SUP05 Clade of Marine Gammaproteobacteria.</title>
        <authorList>
            <person name="Shah V."/>
            <person name="Morris R.M."/>
        </authorList>
    </citation>
    <scope>NUCLEOTIDE SEQUENCE [LARGE SCALE GENOMIC DNA]</scope>
    <source>
        <strain evidence="1 2">EF1</strain>
    </source>
</reference>
<keyword evidence="2" id="KW-1185">Reference proteome</keyword>